<dbReference type="AlphaFoldDB" id="A0A813URZ0"/>
<sequence>MHNTTKLRSAHSAAIDNTLIKGNIRNAIICRPLSHQRTMPGIRQTANGVINSIDTDHTNEVITHSVLIDNASRRRGFLPYYYRNANTMEAIRRQRTQHKPSSKVPPTFLPLFKRSATQSNLTGVLTNTETELTEINLIIHDKSMKTNPHLLPAYERQQKGIINMNDVEFTTEIPNSLELILQNPARKSVVERNLLESLNRQRLEHTRYRTLPINRTPRV</sequence>
<comment type="caution">
    <text evidence="1">The sequence shown here is derived from an EMBL/GenBank/DDBJ whole genome shotgun (WGS) entry which is preliminary data.</text>
</comment>
<proteinExistence type="predicted"/>
<organism evidence="1 2">
    <name type="scientific">Adineta steineri</name>
    <dbReference type="NCBI Taxonomy" id="433720"/>
    <lineage>
        <taxon>Eukaryota</taxon>
        <taxon>Metazoa</taxon>
        <taxon>Spiralia</taxon>
        <taxon>Gnathifera</taxon>
        <taxon>Rotifera</taxon>
        <taxon>Eurotatoria</taxon>
        <taxon>Bdelloidea</taxon>
        <taxon>Adinetida</taxon>
        <taxon>Adinetidae</taxon>
        <taxon>Adineta</taxon>
    </lineage>
</organism>
<keyword evidence="2" id="KW-1185">Reference proteome</keyword>
<evidence type="ECO:0000313" key="1">
    <source>
        <dbReference type="EMBL" id="CAF0827505.1"/>
    </source>
</evidence>
<evidence type="ECO:0000313" key="2">
    <source>
        <dbReference type="Proteomes" id="UP000663832"/>
    </source>
</evidence>
<dbReference type="EMBL" id="CAJNOM010000022">
    <property type="protein sequence ID" value="CAF0827505.1"/>
    <property type="molecule type" value="Genomic_DNA"/>
</dbReference>
<dbReference type="OrthoDB" id="10039214at2759"/>
<protein>
    <submittedName>
        <fullName evidence="1">Uncharacterized protein</fullName>
    </submittedName>
</protein>
<dbReference type="Proteomes" id="UP000663832">
    <property type="component" value="Unassembled WGS sequence"/>
</dbReference>
<name>A0A813URZ0_9BILA</name>
<reference evidence="1" key="1">
    <citation type="submission" date="2021-02" db="EMBL/GenBank/DDBJ databases">
        <authorList>
            <person name="Nowell W R."/>
        </authorList>
    </citation>
    <scope>NUCLEOTIDE SEQUENCE</scope>
</reference>
<accession>A0A813URZ0</accession>
<gene>
    <name evidence="1" type="ORF">QVE165_LOCUS5602</name>
</gene>